<comment type="caution">
    <text evidence="2">The sequence shown here is derived from an EMBL/GenBank/DDBJ whole genome shotgun (WGS) entry which is preliminary data.</text>
</comment>
<dbReference type="Pfam" id="PF08615">
    <property type="entry name" value="RNase_H2_suC"/>
    <property type="match status" value="1"/>
</dbReference>
<gene>
    <name evidence="2" type="ORF">NQ315_004403</name>
</gene>
<protein>
    <submittedName>
        <fullName evidence="2">Uncharacterized protein</fullName>
    </submittedName>
</protein>
<sequence length="141" mass="15851">MASIRIQTGKHQIQDNSKDSNVQSLPCRIHADCDASVAQYFDNYVKTKEDGTLSGSFRGYPLRGKKVQVPEGYSGLVLHESSRPSDDKEERTFHVAGKFEEMTFWNWDKATGDGDGITRALEWIEIAKALHSPIEGELFET</sequence>
<dbReference type="PANTHER" id="PTHR47204:SF1">
    <property type="entry name" value="RIBONUCLEASE H2 SUBUNIT C"/>
    <property type="match status" value="1"/>
</dbReference>
<evidence type="ECO:0000313" key="3">
    <source>
        <dbReference type="Proteomes" id="UP001159042"/>
    </source>
</evidence>
<dbReference type="GO" id="GO:0006401">
    <property type="term" value="P:RNA catabolic process"/>
    <property type="evidence" value="ECO:0007669"/>
    <property type="project" value="InterPro"/>
</dbReference>
<evidence type="ECO:0000313" key="2">
    <source>
        <dbReference type="EMBL" id="KAJ8922456.1"/>
    </source>
</evidence>
<keyword evidence="3" id="KW-1185">Reference proteome</keyword>
<feature type="region of interest" description="Disordered" evidence="1">
    <location>
        <begin position="1"/>
        <end position="21"/>
    </location>
</feature>
<dbReference type="EMBL" id="JANEYG010000007">
    <property type="protein sequence ID" value="KAJ8922456.1"/>
    <property type="molecule type" value="Genomic_DNA"/>
</dbReference>
<dbReference type="Gene3D" id="2.40.128.680">
    <property type="match status" value="1"/>
</dbReference>
<feature type="compositionally biased region" description="Polar residues" evidence="1">
    <location>
        <begin position="1"/>
        <end position="11"/>
    </location>
</feature>
<dbReference type="PANTHER" id="PTHR47204">
    <property type="entry name" value="OS02G0168900 PROTEIN"/>
    <property type="match status" value="1"/>
</dbReference>
<dbReference type="AlphaFoldDB" id="A0AAV8W7B2"/>
<dbReference type="CDD" id="cd09271">
    <property type="entry name" value="RNase_H2-C"/>
    <property type="match status" value="1"/>
</dbReference>
<reference evidence="2 3" key="1">
    <citation type="journal article" date="2023" name="Insect Mol. Biol.">
        <title>Genome sequencing provides insights into the evolution of gene families encoding plant cell wall-degrading enzymes in longhorned beetles.</title>
        <authorList>
            <person name="Shin N.R."/>
            <person name="Okamura Y."/>
            <person name="Kirsch R."/>
            <person name="Pauchet Y."/>
        </authorList>
    </citation>
    <scope>NUCLEOTIDE SEQUENCE [LARGE SCALE GENOMIC DNA]</scope>
    <source>
        <strain evidence="2">EAD_L_NR</strain>
    </source>
</reference>
<evidence type="ECO:0000256" key="1">
    <source>
        <dbReference type="SAM" id="MobiDB-lite"/>
    </source>
</evidence>
<accession>A0AAV8W7B2</accession>
<organism evidence="2 3">
    <name type="scientific">Exocentrus adspersus</name>
    <dbReference type="NCBI Taxonomy" id="1586481"/>
    <lineage>
        <taxon>Eukaryota</taxon>
        <taxon>Metazoa</taxon>
        <taxon>Ecdysozoa</taxon>
        <taxon>Arthropoda</taxon>
        <taxon>Hexapoda</taxon>
        <taxon>Insecta</taxon>
        <taxon>Pterygota</taxon>
        <taxon>Neoptera</taxon>
        <taxon>Endopterygota</taxon>
        <taxon>Coleoptera</taxon>
        <taxon>Polyphaga</taxon>
        <taxon>Cucujiformia</taxon>
        <taxon>Chrysomeloidea</taxon>
        <taxon>Cerambycidae</taxon>
        <taxon>Lamiinae</taxon>
        <taxon>Acanthocinini</taxon>
        <taxon>Exocentrus</taxon>
    </lineage>
</organism>
<dbReference type="GO" id="GO:0032299">
    <property type="term" value="C:ribonuclease H2 complex"/>
    <property type="evidence" value="ECO:0007669"/>
    <property type="project" value="InterPro"/>
</dbReference>
<dbReference type="Proteomes" id="UP001159042">
    <property type="component" value="Unassembled WGS sequence"/>
</dbReference>
<proteinExistence type="predicted"/>
<name>A0AAV8W7B2_9CUCU</name>
<dbReference type="InterPro" id="IPR013924">
    <property type="entry name" value="RNase_H2_suC"/>
</dbReference>